<evidence type="ECO:0000313" key="3">
    <source>
        <dbReference type="Proteomes" id="UP001500840"/>
    </source>
</evidence>
<comment type="caution">
    <text evidence="2">The sequence shown here is derived from an EMBL/GenBank/DDBJ whole genome shotgun (WGS) entry which is preliminary data.</text>
</comment>
<evidence type="ECO:0000313" key="2">
    <source>
        <dbReference type="EMBL" id="GAA4472428.1"/>
    </source>
</evidence>
<dbReference type="SUPFAM" id="SSF142433">
    <property type="entry name" value="CinA-like"/>
    <property type="match status" value="1"/>
</dbReference>
<dbReference type="Gene3D" id="3.90.950.20">
    <property type="entry name" value="CinA-like"/>
    <property type="match status" value="1"/>
</dbReference>
<dbReference type="EMBL" id="BAABGA010000120">
    <property type="protein sequence ID" value="GAA4472428.1"/>
    <property type="molecule type" value="Genomic_DNA"/>
</dbReference>
<protein>
    <recommendedName>
        <fullName evidence="1">CinA C-terminal domain-containing protein</fullName>
    </recommendedName>
</protein>
<organism evidence="2 3">
    <name type="scientific">Novipirellula rosea</name>
    <dbReference type="NCBI Taxonomy" id="1031540"/>
    <lineage>
        <taxon>Bacteria</taxon>
        <taxon>Pseudomonadati</taxon>
        <taxon>Planctomycetota</taxon>
        <taxon>Planctomycetia</taxon>
        <taxon>Pirellulales</taxon>
        <taxon>Pirellulaceae</taxon>
        <taxon>Novipirellula</taxon>
    </lineage>
</organism>
<keyword evidence="3" id="KW-1185">Reference proteome</keyword>
<accession>A0ABP8NW34</accession>
<dbReference type="Proteomes" id="UP001500840">
    <property type="component" value="Unassembled WGS sequence"/>
</dbReference>
<proteinExistence type="predicted"/>
<dbReference type="NCBIfam" id="TIGR00199">
    <property type="entry name" value="PncC_domain"/>
    <property type="match status" value="1"/>
</dbReference>
<dbReference type="RefSeq" id="WP_339941399.1">
    <property type="nucleotide sequence ID" value="NZ_BAABGA010000120.1"/>
</dbReference>
<gene>
    <name evidence="2" type="ORF">GCM10023156_68880</name>
</gene>
<reference evidence="3" key="1">
    <citation type="journal article" date="2019" name="Int. J. Syst. Evol. Microbiol.">
        <title>The Global Catalogue of Microorganisms (GCM) 10K type strain sequencing project: providing services to taxonomists for standard genome sequencing and annotation.</title>
        <authorList>
            <consortium name="The Broad Institute Genomics Platform"/>
            <consortium name="The Broad Institute Genome Sequencing Center for Infectious Disease"/>
            <person name="Wu L."/>
            <person name="Ma J."/>
        </authorList>
    </citation>
    <scope>NUCLEOTIDE SEQUENCE [LARGE SCALE GENOMIC DNA]</scope>
    <source>
        <strain evidence="3">JCM 17759</strain>
    </source>
</reference>
<feature type="domain" description="CinA C-terminal" evidence="1">
    <location>
        <begin position="7"/>
        <end position="130"/>
    </location>
</feature>
<sequence>MNILNHARTLADGLAKNEKRIVFAESCTAGLVSATLASVPGISNWLCGSAVVYREQTKTQWLNIAASLIEKHTAVSALVTMELAKNVLEQTSEADLAVAVTGHLGPDAPAELDGMIYVGVLWRGQRIADAAVRAVRLAASERVARQHEAAGIVLSDASESLSAKYSSRLL</sequence>
<dbReference type="InterPro" id="IPR036653">
    <property type="entry name" value="CinA-like_C"/>
</dbReference>
<dbReference type="Pfam" id="PF02464">
    <property type="entry name" value="CinA"/>
    <property type="match status" value="1"/>
</dbReference>
<dbReference type="InterPro" id="IPR008136">
    <property type="entry name" value="CinA_C"/>
</dbReference>
<evidence type="ECO:0000259" key="1">
    <source>
        <dbReference type="Pfam" id="PF02464"/>
    </source>
</evidence>
<name>A0ABP8NW34_9BACT</name>